<proteinExistence type="predicted"/>
<protein>
    <submittedName>
        <fullName evidence="2">Uncharacterized protein</fullName>
    </submittedName>
</protein>
<feature type="region of interest" description="Disordered" evidence="1">
    <location>
        <begin position="619"/>
        <end position="644"/>
    </location>
</feature>
<evidence type="ECO:0000313" key="2">
    <source>
        <dbReference type="EMBL" id="EOA95924.1"/>
    </source>
</evidence>
<feature type="compositionally biased region" description="Polar residues" evidence="1">
    <location>
        <begin position="216"/>
        <end position="226"/>
    </location>
</feature>
<feature type="compositionally biased region" description="Basic residues" evidence="1">
    <location>
        <begin position="619"/>
        <end position="634"/>
    </location>
</feature>
<dbReference type="Proteomes" id="UP000296049">
    <property type="component" value="Unassembled WGS sequence"/>
</dbReference>
<keyword evidence="3" id="KW-1185">Reference proteome</keyword>
<dbReference type="AlphaFoldDB" id="R0L3I0"/>
<gene>
    <name evidence="2" type="ORF">Anapl_07048</name>
</gene>
<sequence>MPISLIEQPEQHWRAARPKFTLWVRVAVWLLGEGSLRAPRSCLLLVAHCVLLDPVCFLLSLAVSALNFFRQDDIRGSLTSETHGALSRNLSYYAVLIHRNREQENTQRLKAFTRTRFCQTLGGSGTCSVFLLAEFNSLAVTFFWEFTRYGMWPSALSIQTGCRRLYLENFWNRSTDSSAENRLGCLPVQLLPEQSLCAPSPPPCSISHPIHVLGSDRQSSDCTRTTTPPPQQESSGWGAERGGEGAASAETGSLSMRDKCSGGPPRSMTQYIQSSRKLSQRPGMLHTVHGVTRFHLQSRGNPLGISSPKPEGEVCPYTSHAEVHLPEKETSAHSSLQLLPARLALKLVETLSKPGFTGGPGEPAGFLVAPIAVFFGGSEDSRTEVCHCGAVNPCVSAAGGLLACVRLRCSKCEIKRWLKCQEGSLKHPRISLLVAMHLHSASLVMLKDSEEENTSGLGLCRQHCPDQLFLLASTPSNAAGFEAFMHRCVVLMHGSSSSVIPLLANITIHQSGDRFSPVHLSKNDNRSLCSAKKIVPQAVEHTQYIMPVRSRLNSKRQAPELSKCLCNLSSDIVLLAALPRKWKNVERALSNPSQHNESCFRGCCNWDAALLAHASSHNKLNKTKATPHFKRKEKTKSQCHILRE</sequence>
<evidence type="ECO:0000256" key="1">
    <source>
        <dbReference type="SAM" id="MobiDB-lite"/>
    </source>
</evidence>
<reference evidence="3" key="1">
    <citation type="journal article" date="2013" name="Nat. Genet.">
        <title>The duck genome and transcriptome provide insight into an avian influenza virus reservoir species.</title>
        <authorList>
            <person name="Huang Y."/>
            <person name="Li Y."/>
            <person name="Burt D.W."/>
            <person name="Chen H."/>
            <person name="Zhang Y."/>
            <person name="Qian W."/>
            <person name="Kim H."/>
            <person name="Gan S."/>
            <person name="Zhao Y."/>
            <person name="Li J."/>
            <person name="Yi K."/>
            <person name="Feng H."/>
            <person name="Zhu P."/>
            <person name="Li B."/>
            <person name="Liu Q."/>
            <person name="Fairley S."/>
            <person name="Magor K.E."/>
            <person name="Du Z."/>
            <person name="Hu X."/>
            <person name="Goodman L."/>
            <person name="Tafer H."/>
            <person name="Vignal A."/>
            <person name="Lee T."/>
            <person name="Kim K.W."/>
            <person name="Sheng Z."/>
            <person name="An Y."/>
            <person name="Searle S."/>
            <person name="Herrero J."/>
            <person name="Groenen M.A."/>
            <person name="Crooijmans R.P."/>
            <person name="Faraut T."/>
            <person name="Cai Q."/>
            <person name="Webster R.G."/>
            <person name="Aldridge J.R."/>
            <person name="Warren W.C."/>
            <person name="Bartschat S."/>
            <person name="Kehr S."/>
            <person name="Marz M."/>
            <person name="Stadler P.F."/>
            <person name="Smith J."/>
            <person name="Kraus R.H."/>
            <person name="Zhao Y."/>
            <person name="Ren L."/>
            <person name="Fei J."/>
            <person name="Morisson M."/>
            <person name="Kaiser P."/>
            <person name="Griffin D.K."/>
            <person name="Rao M."/>
            <person name="Pitel F."/>
            <person name="Wang J."/>
            <person name="Li N."/>
        </authorList>
    </citation>
    <scope>NUCLEOTIDE SEQUENCE [LARGE SCALE GENOMIC DNA]</scope>
</reference>
<organism evidence="2 3">
    <name type="scientific">Anas platyrhynchos</name>
    <name type="common">Mallard</name>
    <name type="synonym">Anas boschas</name>
    <dbReference type="NCBI Taxonomy" id="8839"/>
    <lineage>
        <taxon>Eukaryota</taxon>
        <taxon>Metazoa</taxon>
        <taxon>Chordata</taxon>
        <taxon>Craniata</taxon>
        <taxon>Vertebrata</taxon>
        <taxon>Euteleostomi</taxon>
        <taxon>Archelosauria</taxon>
        <taxon>Archosauria</taxon>
        <taxon>Dinosauria</taxon>
        <taxon>Saurischia</taxon>
        <taxon>Theropoda</taxon>
        <taxon>Coelurosauria</taxon>
        <taxon>Aves</taxon>
        <taxon>Neognathae</taxon>
        <taxon>Galloanserae</taxon>
        <taxon>Anseriformes</taxon>
        <taxon>Anatidae</taxon>
        <taxon>Anatinae</taxon>
        <taxon>Anas</taxon>
    </lineage>
</organism>
<dbReference type="EMBL" id="KB744139">
    <property type="protein sequence ID" value="EOA95924.1"/>
    <property type="molecule type" value="Genomic_DNA"/>
</dbReference>
<name>R0L3I0_ANAPL</name>
<feature type="region of interest" description="Disordered" evidence="1">
    <location>
        <begin position="215"/>
        <end position="269"/>
    </location>
</feature>
<evidence type="ECO:0000313" key="3">
    <source>
        <dbReference type="Proteomes" id="UP000296049"/>
    </source>
</evidence>
<accession>R0L3I0</accession>